<dbReference type="Proteomes" id="UP000823388">
    <property type="component" value="Chromosome 1K"/>
</dbReference>
<reference evidence="6" key="1">
    <citation type="submission" date="2020-05" db="EMBL/GenBank/DDBJ databases">
        <title>WGS assembly of Panicum virgatum.</title>
        <authorList>
            <person name="Lovell J.T."/>
            <person name="Jenkins J."/>
            <person name="Shu S."/>
            <person name="Juenger T.E."/>
            <person name="Schmutz J."/>
        </authorList>
    </citation>
    <scope>NUCLEOTIDE SEQUENCE</scope>
    <source>
        <strain evidence="6">AP13</strain>
    </source>
</reference>
<accession>A0A8T0XAV0</accession>
<keyword evidence="7" id="KW-1185">Reference proteome</keyword>
<dbReference type="AlphaFoldDB" id="A0A8T0XAV0"/>
<feature type="region of interest" description="Disordered" evidence="4">
    <location>
        <begin position="288"/>
        <end position="318"/>
    </location>
</feature>
<keyword evidence="5" id="KW-1133">Transmembrane helix</keyword>
<keyword evidence="5" id="KW-0812">Transmembrane</keyword>
<dbReference type="Gene3D" id="3.40.50.720">
    <property type="entry name" value="NAD(P)-binding Rossmann-like Domain"/>
    <property type="match status" value="1"/>
</dbReference>
<feature type="transmembrane region" description="Helical" evidence="5">
    <location>
        <begin position="12"/>
        <end position="38"/>
    </location>
</feature>
<dbReference type="PRINTS" id="PR00081">
    <property type="entry name" value="GDHRDH"/>
</dbReference>
<comment type="subcellular location">
    <subcellularLocation>
        <location evidence="1">Membrane</location>
        <topology evidence="1">Single-pass type II membrane protein</topology>
    </subcellularLocation>
</comment>
<dbReference type="GO" id="GO:0016020">
    <property type="term" value="C:membrane"/>
    <property type="evidence" value="ECO:0007669"/>
    <property type="project" value="UniProtKB-SubCell"/>
</dbReference>
<feature type="compositionally biased region" description="Acidic residues" evidence="4">
    <location>
        <begin position="309"/>
        <end position="318"/>
    </location>
</feature>
<dbReference type="GO" id="GO:0016491">
    <property type="term" value="F:oxidoreductase activity"/>
    <property type="evidence" value="ECO:0007669"/>
    <property type="project" value="UniProtKB-KW"/>
</dbReference>
<protein>
    <submittedName>
        <fullName evidence="6">Uncharacterized protein</fullName>
    </submittedName>
</protein>
<dbReference type="InterPro" id="IPR002347">
    <property type="entry name" value="SDR_fam"/>
</dbReference>
<keyword evidence="3" id="KW-0560">Oxidoreductase</keyword>
<evidence type="ECO:0000256" key="2">
    <source>
        <dbReference type="ARBA" id="ARBA00006484"/>
    </source>
</evidence>
<comment type="caution">
    <text evidence="6">The sequence shown here is derived from an EMBL/GenBank/DDBJ whole genome shotgun (WGS) entry which is preliminary data.</text>
</comment>
<dbReference type="GO" id="GO:0005829">
    <property type="term" value="C:cytosol"/>
    <property type="evidence" value="ECO:0007669"/>
    <property type="project" value="TreeGrafter"/>
</dbReference>
<dbReference type="PANTHER" id="PTHR43391:SF46">
    <property type="entry name" value="11-BETA-HYDROXYSTEROID DEHYDROGENASE 1B"/>
    <property type="match status" value="1"/>
</dbReference>
<dbReference type="Pfam" id="PF00106">
    <property type="entry name" value="adh_short"/>
    <property type="match status" value="1"/>
</dbReference>
<evidence type="ECO:0000256" key="1">
    <source>
        <dbReference type="ARBA" id="ARBA00004606"/>
    </source>
</evidence>
<organism evidence="6 7">
    <name type="scientific">Panicum virgatum</name>
    <name type="common">Blackwell switchgrass</name>
    <dbReference type="NCBI Taxonomy" id="38727"/>
    <lineage>
        <taxon>Eukaryota</taxon>
        <taxon>Viridiplantae</taxon>
        <taxon>Streptophyta</taxon>
        <taxon>Embryophyta</taxon>
        <taxon>Tracheophyta</taxon>
        <taxon>Spermatophyta</taxon>
        <taxon>Magnoliopsida</taxon>
        <taxon>Liliopsida</taxon>
        <taxon>Poales</taxon>
        <taxon>Poaceae</taxon>
        <taxon>PACMAD clade</taxon>
        <taxon>Panicoideae</taxon>
        <taxon>Panicodae</taxon>
        <taxon>Paniceae</taxon>
        <taxon>Panicinae</taxon>
        <taxon>Panicum</taxon>
        <taxon>Panicum sect. Hiantes</taxon>
    </lineage>
</organism>
<dbReference type="SUPFAM" id="SSF51735">
    <property type="entry name" value="NAD(P)-binding Rossmann-fold domains"/>
    <property type="match status" value="1"/>
</dbReference>
<keyword evidence="5" id="KW-0472">Membrane</keyword>
<comment type="similarity">
    <text evidence="2">Belongs to the short-chain dehydrogenases/reductases (SDR) family.</text>
</comment>
<dbReference type="EMBL" id="CM029037">
    <property type="protein sequence ID" value="KAG2658672.1"/>
    <property type="molecule type" value="Genomic_DNA"/>
</dbReference>
<evidence type="ECO:0000256" key="4">
    <source>
        <dbReference type="SAM" id="MobiDB-lite"/>
    </source>
</evidence>
<gene>
    <name evidence="6" type="ORF">PVAP13_1KG241835</name>
</gene>
<dbReference type="InterPro" id="IPR036291">
    <property type="entry name" value="NAD(P)-bd_dom_sf"/>
</dbReference>
<dbReference type="PANTHER" id="PTHR43391">
    <property type="entry name" value="RETINOL DEHYDROGENASE-RELATED"/>
    <property type="match status" value="1"/>
</dbReference>
<evidence type="ECO:0000313" key="7">
    <source>
        <dbReference type="Proteomes" id="UP000823388"/>
    </source>
</evidence>
<evidence type="ECO:0000256" key="5">
    <source>
        <dbReference type="SAM" id="Phobius"/>
    </source>
</evidence>
<evidence type="ECO:0000256" key="3">
    <source>
        <dbReference type="ARBA" id="ARBA00023002"/>
    </source>
</evidence>
<sequence>MDLYLLLHSVLMHISAAIVILVYIPLSIPVKLFVWAFVKPLRKEDLRGKVVLITGASSGIGEELAYQYAKKGACLSLVARRKHALEGVAAATRERGAPDVLVVPADVSDPEQSRRAVEETVAHFGKLNHLVANAGAWSISFFDEITNITAFTKMMATKAAQVRFYETLRSELGSEVGVTILTAGFVESEMTKGKAIQRDGEVAVDEEARDVQIGVFPVARVEKLCEAALNIIRRGDWYVTWPSLYLTLPLIACLAPEVLTWQSYALYNAKKGTPPLSQRMLDATGAKRFYPPSLRSHPGIKTDKTGDQREEDDAASNV</sequence>
<name>A0A8T0XAV0_PANVG</name>
<evidence type="ECO:0000313" key="6">
    <source>
        <dbReference type="EMBL" id="KAG2658672.1"/>
    </source>
</evidence>
<proteinExistence type="inferred from homology"/>